<organism evidence="2 4">
    <name type="scientific">Ascobolus immersus RN42</name>
    <dbReference type="NCBI Taxonomy" id="1160509"/>
    <lineage>
        <taxon>Eukaryota</taxon>
        <taxon>Fungi</taxon>
        <taxon>Dikarya</taxon>
        <taxon>Ascomycota</taxon>
        <taxon>Pezizomycotina</taxon>
        <taxon>Pezizomycetes</taxon>
        <taxon>Pezizales</taxon>
        <taxon>Ascobolaceae</taxon>
        <taxon>Ascobolus</taxon>
    </lineage>
</organism>
<gene>
    <name evidence="3" type="ORF">BJ508DRAFT_335670</name>
    <name evidence="2" type="ORF">BJ508DRAFT_336514</name>
</gene>
<dbReference type="InterPro" id="IPR000626">
    <property type="entry name" value="Ubiquitin-like_dom"/>
</dbReference>
<feature type="domain" description="Ubiquitin-like" evidence="1">
    <location>
        <begin position="36"/>
        <end position="99"/>
    </location>
</feature>
<evidence type="ECO:0000259" key="1">
    <source>
        <dbReference type="PROSITE" id="PS50053"/>
    </source>
</evidence>
<dbReference type="EMBL" id="ML119991">
    <property type="protein sequence ID" value="RPA70997.1"/>
    <property type="molecule type" value="Genomic_DNA"/>
</dbReference>
<dbReference type="InterPro" id="IPR001878">
    <property type="entry name" value="Znf_CCHC"/>
</dbReference>
<dbReference type="GO" id="GO:0003676">
    <property type="term" value="F:nucleic acid binding"/>
    <property type="evidence" value="ECO:0007669"/>
    <property type="project" value="InterPro"/>
</dbReference>
<dbReference type="PROSITE" id="PS50053">
    <property type="entry name" value="UBIQUITIN_2"/>
    <property type="match status" value="1"/>
</dbReference>
<accession>A0A3N4HAX7</accession>
<evidence type="ECO:0000313" key="3">
    <source>
        <dbReference type="EMBL" id="RPA71829.1"/>
    </source>
</evidence>
<dbReference type="AlphaFoldDB" id="A0A3N4HAX7"/>
<sequence length="335" mass="37741">MPQAMRKTDMEVAFPDGRPPCLAYTPDDPIDSTTTYHLVIVFAEIKDHFAIDPPKTATIKFVKRILEHITGVPQAFLRLSFRGKPLKKDLATLQRYGIDHCDRRIDLRLADSSILEGPSPSQRAEFISALKPRLAEYKDALYRLTSRIPPPPKPLPPFIDKNGVAVQPLIDLYDLMEPIRTEGIFQVEARLSFLDTLPNSTNRYLMRDGRGYAQLYNVPTSLSFDRGVWYIITGSALGLSGEGPTGVISFLSVVRDTRDIYPDPSKPQLELAIFDEDSCENCGSEEHDDDDCPEPFNPATCECFDCREVGHIWQVCPYLVSPKGTRQPQWNKPSP</sequence>
<dbReference type="SMART" id="SM00343">
    <property type="entry name" value="ZnF_C2HC"/>
    <property type="match status" value="2"/>
</dbReference>
<reference evidence="2 4" key="1">
    <citation type="journal article" date="2018" name="Nat. Ecol. Evol.">
        <title>Pezizomycetes genomes reveal the molecular basis of ectomycorrhizal truffle lifestyle.</title>
        <authorList>
            <person name="Murat C."/>
            <person name="Payen T."/>
            <person name="Noel B."/>
            <person name="Kuo A."/>
            <person name="Morin E."/>
            <person name="Chen J."/>
            <person name="Kohler A."/>
            <person name="Krizsan K."/>
            <person name="Balestrini R."/>
            <person name="Da Silva C."/>
            <person name="Montanini B."/>
            <person name="Hainaut M."/>
            <person name="Levati E."/>
            <person name="Barry K.W."/>
            <person name="Belfiori B."/>
            <person name="Cichocki N."/>
            <person name="Clum A."/>
            <person name="Dockter R.B."/>
            <person name="Fauchery L."/>
            <person name="Guy J."/>
            <person name="Iotti M."/>
            <person name="Le Tacon F."/>
            <person name="Lindquist E.A."/>
            <person name="Lipzen A."/>
            <person name="Malagnac F."/>
            <person name="Mello A."/>
            <person name="Molinier V."/>
            <person name="Miyauchi S."/>
            <person name="Poulain J."/>
            <person name="Riccioni C."/>
            <person name="Rubini A."/>
            <person name="Sitrit Y."/>
            <person name="Splivallo R."/>
            <person name="Traeger S."/>
            <person name="Wang M."/>
            <person name="Zifcakova L."/>
            <person name="Wipf D."/>
            <person name="Zambonelli A."/>
            <person name="Paolocci F."/>
            <person name="Nowrousian M."/>
            <person name="Ottonello S."/>
            <person name="Baldrian P."/>
            <person name="Spatafora J.W."/>
            <person name="Henrissat B."/>
            <person name="Nagy L.G."/>
            <person name="Aury J.M."/>
            <person name="Wincker P."/>
            <person name="Grigoriev I.V."/>
            <person name="Bonfante P."/>
            <person name="Martin F.M."/>
        </authorList>
    </citation>
    <scope>NUCLEOTIDE SEQUENCE [LARGE SCALE GENOMIC DNA]</scope>
    <source>
        <strain evidence="2 4">RN42</strain>
    </source>
</reference>
<keyword evidence="4" id="KW-1185">Reference proteome</keyword>
<dbReference type="Gene3D" id="3.10.20.90">
    <property type="entry name" value="Phosphatidylinositol 3-kinase Catalytic Subunit, Chain A, domain 1"/>
    <property type="match status" value="1"/>
</dbReference>
<dbReference type="GO" id="GO:0008270">
    <property type="term" value="F:zinc ion binding"/>
    <property type="evidence" value="ECO:0007669"/>
    <property type="project" value="InterPro"/>
</dbReference>
<dbReference type="InterPro" id="IPR036875">
    <property type="entry name" value="Znf_CCHC_sf"/>
</dbReference>
<dbReference type="Pfam" id="PF00240">
    <property type="entry name" value="ubiquitin"/>
    <property type="match status" value="1"/>
</dbReference>
<dbReference type="OrthoDB" id="3863715at2759"/>
<protein>
    <recommendedName>
        <fullName evidence="1">Ubiquitin-like domain-containing protein</fullName>
    </recommendedName>
</protein>
<name>A0A3N4HAX7_ASCIM</name>
<dbReference type="InterPro" id="IPR029071">
    <property type="entry name" value="Ubiquitin-like_domsf"/>
</dbReference>
<evidence type="ECO:0000313" key="4">
    <source>
        <dbReference type="Proteomes" id="UP000275078"/>
    </source>
</evidence>
<dbReference type="EMBL" id="ML119897">
    <property type="protein sequence ID" value="RPA71829.1"/>
    <property type="molecule type" value="Genomic_DNA"/>
</dbReference>
<evidence type="ECO:0000313" key="2">
    <source>
        <dbReference type="EMBL" id="RPA70997.1"/>
    </source>
</evidence>
<proteinExistence type="predicted"/>
<dbReference type="SUPFAM" id="SSF57756">
    <property type="entry name" value="Retrovirus zinc finger-like domains"/>
    <property type="match status" value="1"/>
</dbReference>
<dbReference type="SUPFAM" id="SSF54236">
    <property type="entry name" value="Ubiquitin-like"/>
    <property type="match status" value="1"/>
</dbReference>
<dbReference type="Gene3D" id="4.10.60.10">
    <property type="entry name" value="Zinc finger, CCHC-type"/>
    <property type="match status" value="1"/>
</dbReference>
<dbReference type="Proteomes" id="UP000275078">
    <property type="component" value="Unassembled WGS sequence"/>
</dbReference>
<dbReference type="CDD" id="cd17039">
    <property type="entry name" value="Ubl_ubiquitin_like"/>
    <property type="match status" value="1"/>
</dbReference>